<name>A0AA36C6F9_9BILA</name>
<sequence length="274" mass="30538">MEAFFWLYLSSAALLYIVSGSLLLATIIQLRLREKYSVFAVKFLIDLITASSLLVMAFLDKEDEKQCGIVQVISSSVPLVQCLLLMCEVIDWSLAAFSPIYFHQSSLFCRILPFLIGALFSVIIMACLVVIDIETDGSCVADANTAILTAYDMTLILAVACAVVLGVLLKKQLNSAFFRPVVFHFVATILLLIAPITVVIVLKYNHLHGSRLACDITNMMVFVHSIVHSGYFIYNHEDVRQGLIATFCKCRVLTAIRRRSCVAQLYTCVFCRNV</sequence>
<evidence type="ECO:0000313" key="3">
    <source>
        <dbReference type="Proteomes" id="UP001177023"/>
    </source>
</evidence>
<dbReference type="Proteomes" id="UP001177023">
    <property type="component" value="Unassembled WGS sequence"/>
</dbReference>
<evidence type="ECO:0000313" key="2">
    <source>
        <dbReference type="EMBL" id="CAJ0561799.1"/>
    </source>
</evidence>
<keyword evidence="1" id="KW-0812">Transmembrane</keyword>
<feature type="transmembrane region" description="Helical" evidence="1">
    <location>
        <begin position="145"/>
        <end position="169"/>
    </location>
</feature>
<feature type="non-terminal residue" evidence="2">
    <location>
        <position position="1"/>
    </location>
</feature>
<feature type="transmembrane region" description="Helical" evidence="1">
    <location>
        <begin position="6"/>
        <end position="27"/>
    </location>
</feature>
<feature type="transmembrane region" description="Helical" evidence="1">
    <location>
        <begin position="39"/>
        <end position="58"/>
    </location>
</feature>
<evidence type="ECO:0000256" key="1">
    <source>
        <dbReference type="SAM" id="Phobius"/>
    </source>
</evidence>
<dbReference type="AlphaFoldDB" id="A0AA36C6F9"/>
<gene>
    <name evidence="2" type="ORF">MSPICULIGERA_LOCUS1934</name>
</gene>
<protein>
    <recommendedName>
        <fullName evidence="4">G-protein coupled receptors family 1 profile domain-containing protein</fullName>
    </recommendedName>
</protein>
<dbReference type="EMBL" id="CATQJA010000586">
    <property type="protein sequence ID" value="CAJ0561799.1"/>
    <property type="molecule type" value="Genomic_DNA"/>
</dbReference>
<evidence type="ECO:0008006" key="4">
    <source>
        <dbReference type="Google" id="ProtNLM"/>
    </source>
</evidence>
<keyword evidence="3" id="KW-1185">Reference proteome</keyword>
<feature type="transmembrane region" description="Helical" evidence="1">
    <location>
        <begin position="114"/>
        <end position="133"/>
    </location>
</feature>
<feature type="transmembrane region" description="Helical" evidence="1">
    <location>
        <begin position="78"/>
        <end position="102"/>
    </location>
</feature>
<feature type="transmembrane region" description="Helical" evidence="1">
    <location>
        <begin position="216"/>
        <end position="234"/>
    </location>
</feature>
<keyword evidence="1" id="KW-0472">Membrane</keyword>
<comment type="caution">
    <text evidence="2">The sequence shown here is derived from an EMBL/GenBank/DDBJ whole genome shotgun (WGS) entry which is preliminary data.</text>
</comment>
<organism evidence="2 3">
    <name type="scientific">Mesorhabditis spiculigera</name>
    <dbReference type="NCBI Taxonomy" id="96644"/>
    <lineage>
        <taxon>Eukaryota</taxon>
        <taxon>Metazoa</taxon>
        <taxon>Ecdysozoa</taxon>
        <taxon>Nematoda</taxon>
        <taxon>Chromadorea</taxon>
        <taxon>Rhabditida</taxon>
        <taxon>Rhabditina</taxon>
        <taxon>Rhabditomorpha</taxon>
        <taxon>Rhabditoidea</taxon>
        <taxon>Rhabditidae</taxon>
        <taxon>Mesorhabditinae</taxon>
        <taxon>Mesorhabditis</taxon>
    </lineage>
</organism>
<feature type="transmembrane region" description="Helical" evidence="1">
    <location>
        <begin position="181"/>
        <end position="204"/>
    </location>
</feature>
<reference evidence="2" key="1">
    <citation type="submission" date="2023-06" db="EMBL/GenBank/DDBJ databases">
        <authorList>
            <person name="Delattre M."/>
        </authorList>
    </citation>
    <scope>NUCLEOTIDE SEQUENCE</scope>
    <source>
        <strain evidence="2">AF72</strain>
    </source>
</reference>
<proteinExistence type="predicted"/>
<keyword evidence="1" id="KW-1133">Transmembrane helix</keyword>
<accession>A0AA36C6F9</accession>